<organism evidence="13 14">
    <name type="scientific">Marssonina brunnea f. sp. multigermtubi (strain MB_m1)</name>
    <name type="common">Marssonina leaf spot fungus</name>
    <dbReference type="NCBI Taxonomy" id="1072389"/>
    <lineage>
        <taxon>Eukaryota</taxon>
        <taxon>Fungi</taxon>
        <taxon>Dikarya</taxon>
        <taxon>Ascomycota</taxon>
        <taxon>Pezizomycotina</taxon>
        <taxon>Leotiomycetes</taxon>
        <taxon>Helotiales</taxon>
        <taxon>Drepanopezizaceae</taxon>
        <taxon>Drepanopeziza</taxon>
    </lineage>
</organism>
<keyword evidence="7" id="KW-0732">Signal</keyword>
<evidence type="ECO:0000256" key="10">
    <source>
        <dbReference type="ARBA" id="ARBA00023136"/>
    </source>
</evidence>
<dbReference type="PANTHER" id="PTHR28012:SF1">
    <property type="entry name" value="NUCLEAR FUSION PROTEIN KAR5"/>
    <property type="match status" value="1"/>
</dbReference>
<dbReference type="InterPro" id="IPR007292">
    <property type="entry name" value="Nuclear_fusion_Kar5"/>
</dbReference>
<dbReference type="EMBL" id="JH921442">
    <property type="protein sequence ID" value="EKD15193.1"/>
    <property type="molecule type" value="Genomic_DNA"/>
</dbReference>
<dbReference type="HOGENOM" id="CLU_039421_1_0_1"/>
<evidence type="ECO:0000313" key="13">
    <source>
        <dbReference type="EMBL" id="EKD15193.1"/>
    </source>
</evidence>
<evidence type="ECO:0000256" key="1">
    <source>
        <dbReference type="ARBA" id="ARBA00003389"/>
    </source>
</evidence>
<proteinExistence type="inferred from homology"/>
<dbReference type="GO" id="GO:0005789">
    <property type="term" value="C:endoplasmic reticulum membrane"/>
    <property type="evidence" value="ECO:0007669"/>
    <property type="project" value="UniProtKB-SubCell"/>
</dbReference>
<protein>
    <submittedName>
        <fullName evidence="13">Nuclear membrane fusion protein Kar5</fullName>
    </submittedName>
</protein>
<dbReference type="InParanoid" id="K1X3C7"/>
<keyword evidence="14" id="KW-1185">Reference proteome</keyword>
<comment type="similarity">
    <text evidence="4">Belongs to the KAR5 family.</text>
</comment>
<dbReference type="eggNOG" id="ENOG502QQCT">
    <property type="taxonomic scope" value="Eukaryota"/>
</dbReference>
<dbReference type="GO" id="GO:0031965">
    <property type="term" value="C:nuclear membrane"/>
    <property type="evidence" value="ECO:0007669"/>
    <property type="project" value="UniProtKB-SubCell"/>
</dbReference>
<evidence type="ECO:0000313" key="14">
    <source>
        <dbReference type="Proteomes" id="UP000006753"/>
    </source>
</evidence>
<evidence type="ECO:0000256" key="8">
    <source>
        <dbReference type="ARBA" id="ARBA00022824"/>
    </source>
</evidence>
<evidence type="ECO:0000256" key="5">
    <source>
        <dbReference type="ARBA" id="ARBA00022459"/>
    </source>
</evidence>
<evidence type="ECO:0000256" key="4">
    <source>
        <dbReference type="ARBA" id="ARBA00010473"/>
    </source>
</evidence>
<reference evidence="13 14" key="1">
    <citation type="journal article" date="2012" name="BMC Genomics">
        <title>Sequencing the genome of Marssonina brunnea reveals fungus-poplar co-evolution.</title>
        <authorList>
            <person name="Zhu S."/>
            <person name="Cao Y.-Z."/>
            <person name="Jiang C."/>
            <person name="Tan B.-Y."/>
            <person name="Wang Z."/>
            <person name="Feng S."/>
            <person name="Zhang L."/>
            <person name="Su X.-H."/>
            <person name="Brejova B."/>
            <person name="Vinar T."/>
            <person name="Xu M."/>
            <person name="Wang M.-X."/>
            <person name="Zhang S.-G."/>
            <person name="Huang M.-R."/>
            <person name="Wu R."/>
            <person name="Zhou Y."/>
        </authorList>
    </citation>
    <scope>NUCLEOTIDE SEQUENCE [LARGE SCALE GENOMIC DNA]</scope>
    <source>
        <strain evidence="13 14">MB_m1</strain>
    </source>
</reference>
<evidence type="ECO:0000256" key="9">
    <source>
        <dbReference type="ARBA" id="ARBA00022989"/>
    </source>
</evidence>
<gene>
    <name evidence="13" type="ORF">MBM_06409</name>
</gene>
<keyword evidence="11" id="KW-0325">Glycoprotein</keyword>
<dbReference type="Proteomes" id="UP000006753">
    <property type="component" value="Unassembled WGS sequence"/>
</dbReference>
<comment type="subcellular location">
    <subcellularLocation>
        <location evidence="3">Endoplasmic reticulum membrane</location>
    </subcellularLocation>
    <subcellularLocation>
        <location evidence="2">Nucleus membrane</location>
    </subcellularLocation>
</comment>
<keyword evidence="6" id="KW-0812">Transmembrane</keyword>
<dbReference type="KEGG" id="mbe:MBM_06409"/>
<dbReference type="PANTHER" id="PTHR28012">
    <property type="entry name" value="NUCLEAR FUSION PROTEIN KAR5"/>
    <property type="match status" value="1"/>
</dbReference>
<dbReference type="OrthoDB" id="5311848at2759"/>
<name>K1X3C7_MARBU</name>
<evidence type="ECO:0000256" key="3">
    <source>
        <dbReference type="ARBA" id="ARBA00004586"/>
    </source>
</evidence>
<evidence type="ECO:0000256" key="7">
    <source>
        <dbReference type="ARBA" id="ARBA00022729"/>
    </source>
</evidence>
<evidence type="ECO:0000256" key="6">
    <source>
        <dbReference type="ARBA" id="ARBA00022692"/>
    </source>
</evidence>
<evidence type="ECO:0000256" key="2">
    <source>
        <dbReference type="ARBA" id="ARBA00004126"/>
    </source>
</evidence>
<evidence type="ECO:0000256" key="11">
    <source>
        <dbReference type="ARBA" id="ARBA00023180"/>
    </source>
</evidence>
<keyword evidence="10" id="KW-0472">Membrane</keyword>
<dbReference type="AlphaFoldDB" id="K1X3C7"/>
<comment type="function">
    <text evidence="1">Required for nuclear membrane fusion during karyogamy.</text>
</comment>
<keyword evidence="12" id="KW-0539">Nucleus</keyword>
<evidence type="ECO:0000256" key="12">
    <source>
        <dbReference type="ARBA" id="ARBA00023242"/>
    </source>
</evidence>
<accession>K1X3C7</accession>
<dbReference type="GO" id="GO:0000742">
    <property type="term" value="P:karyogamy involved in conjugation with cellular fusion"/>
    <property type="evidence" value="ECO:0007669"/>
    <property type="project" value="InterPro"/>
</dbReference>
<keyword evidence="9" id="KW-1133">Transmembrane helix</keyword>
<dbReference type="GO" id="GO:0048288">
    <property type="term" value="P:nuclear membrane fusion involved in karyogamy"/>
    <property type="evidence" value="ECO:0007669"/>
    <property type="project" value="InterPro"/>
</dbReference>
<keyword evidence="8" id="KW-0256">Endoplasmic reticulum</keyword>
<keyword evidence="5" id="KW-0415">Karyogamy</keyword>
<sequence length="524" mass="57911">MKLSTVYVLGALPAALSWIPFKHGAGAGNRVVVASNNPEATQHRERARPSNVDFKFNPQELLDSRKPEVYSEALVRLKRLEGEPICHRVAAQLLMNNCRGLEGINEQTYQLNSDHIQRHHVETFAASLTTCEIERLGDPEAREDPVPQACSIFSSSVLFEHAREQKGKLNVSHEEVHSCIIALTKIENGYATWLSYRDTALMFCRAADQHILLQKELALTMAKFSEDVHGDLDYISRKMAENAKAAESYLEKFFSTANEWKDKLSQALQSVSKDAQDIGSAVHSITNNAKTADHMIKQLIQTVYATNAEVSAQQELALQAGAKNVQYQMGDINRMMGATEEGMKIISALVSDQFAPMIVSLIERQDVLEDRSQAVLDAVINATELLQGHAHQLNEASRAASTINEDLKKAVEHAHSWKDALNVEGGIPDWTLRTWLPLGMVLAMNTAVTASKLLNAQVGLAGLIISEVIIWTRHSALFATCHWGWKLFTSSQIPSSVTHKAREQPLVAATTIIENTSTAPPAEH</sequence>